<evidence type="ECO:0000259" key="1">
    <source>
        <dbReference type="Pfam" id="PF15460"/>
    </source>
</evidence>
<dbReference type="Proteomes" id="UP000190831">
    <property type="component" value="Chromosome H"/>
</dbReference>
<dbReference type="OMA" id="PYHKKML"/>
<evidence type="ECO:0000313" key="3">
    <source>
        <dbReference type="Proteomes" id="UP000190831"/>
    </source>
</evidence>
<sequence length="378" mass="44163">MDNKTERKLRPKTPVLENEDDRFNFDIPETKIPSDRKLVIVSRRRASLINTDPRFTEKRNLISSMKLEITKHELPCISENDCHDLLSDDIYRSYHKKMQKQESRMINDDKIQSEAEAERLQNLSEKLDHLDWINTLSKLTVIHDMRDEEELLLKRDMTKQSIVRMLDKFRDMKRRSNLLSRNYRHGRINPVANRASLYCRIDRKLIMGYDSSSDEEEENMTPEQIRLHRKRNREANYGGTIIVQLKRLKNSAAKYAIVAEPLRASYIVKCSKEERELWSLQAAKLPDKFEYYPKFPKQIAVKRISPKNTDIRGPESSILGTSVNENTMKNHKELVPIGTSRSLQHEHGPIISGLEARNMPLKKRKTVQTADLKTAIGV</sequence>
<dbReference type="InterPro" id="IPR029184">
    <property type="entry name" value="Sas4_dom"/>
</dbReference>
<dbReference type="STRING" id="4955.A0A1G4MK64"/>
<dbReference type="PANTHER" id="PTHR38422:SF1">
    <property type="entry name" value="SOMETHING ABOUT SILENCING PROTEIN 4"/>
    <property type="match status" value="1"/>
</dbReference>
<dbReference type="InterPro" id="IPR038988">
    <property type="entry name" value="Sas4"/>
</dbReference>
<proteinExistence type="predicted"/>
<dbReference type="GO" id="GO:0033255">
    <property type="term" value="C:SAS acetyltransferase complex"/>
    <property type="evidence" value="ECO:0007669"/>
    <property type="project" value="InterPro"/>
</dbReference>
<dbReference type="OrthoDB" id="1938992at2759"/>
<evidence type="ECO:0000313" key="2">
    <source>
        <dbReference type="EMBL" id="SCW04129.1"/>
    </source>
</evidence>
<keyword evidence="3" id="KW-1185">Reference proteome</keyword>
<gene>
    <name evidence="2" type="ORF">LAFE_0H06568G</name>
</gene>
<dbReference type="EMBL" id="LT598491">
    <property type="protein sequence ID" value="SCW04129.1"/>
    <property type="molecule type" value="Genomic_DNA"/>
</dbReference>
<feature type="domain" description="Something about silencing protein 4" evidence="1">
    <location>
        <begin position="84"/>
        <end position="180"/>
    </location>
</feature>
<dbReference type="AlphaFoldDB" id="A0A1G4MK64"/>
<dbReference type="Pfam" id="PF15460">
    <property type="entry name" value="SAS4"/>
    <property type="match status" value="1"/>
</dbReference>
<dbReference type="PANTHER" id="PTHR38422">
    <property type="entry name" value="SOMETHING ABOUT SILENCING PROTEIN 4"/>
    <property type="match status" value="1"/>
</dbReference>
<organism evidence="2 3">
    <name type="scientific">Lachancea fermentati</name>
    <name type="common">Zygosaccharomyces fermentati</name>
    <dbReference type="NCBI Taxonomy" id="4955"/>
    <lineage>
        <taxon>Eukaryota</taxon>
        <taxon>Fungi</taxon>
        <taxon>Dikarya</taxon>
        <taxon>Ascomycota</taxon>
        <taxon>Saccharomycotina</taxon>
        <taxon>Saccharomycetes</taxon>
        <taxon>Saccharomycetales</taxon>
        <taxon>Saccharomycetaceae</taxon>
        <taxon>Lachancea</taxon>
    </lineage>
</organism>
<protein>
    <submittedName>
        <fullName evidence="2">LAFE_0H06568g1_1</fullName>
    </submittedName>
</protein>
<dbReference type="GO" id="GO:0004402">
    <property type="term" value="F:histone acetyltransferase activity"/>
    <property type="evidence" value="ECO:0007669"/>
    <property type="project" value="TreeGrafter"/>
</dbReference>
<reference evidence="2 3" key="1">
    <citation type="submission" date="2016-03" db="EMBL/GenBank/DDBJ databases">
        <authorList>
            <person name="Devillers H."/>
        </authorList>
    </citation>
    <scope>NUCLEOTIDE SEQUENCE [LARGE SCALE GENOMIC DNA]</scope>
    <source>
        <strain evidence="2">CBS 6772</strain>
    </source>
</reference>
<name>A0A1G4MK64_LACFM</name>
<accession>A0A1G4MK64</accession>